<evidence type="ECO:0000256" key="1">
    <source>
        <dbReference type="ARBA" id="ARBA00004141"/>
    </source>
</evidence>
<dbReference type="PANTHER" id="PTHR43471">
    <property type="entry name" value="ABC TRANSPORTER PERMEASE"/>
    <property type="match status" value="1"/>
</dbReference>
<evidence type="ECO:0000256" key="4">
    <source>
        <dbReference type="ARBA" id="ARBA00023136"/>
    </source>
</evidence>
<dbReference type="GO" id="GO:0140359">
    <property type="term" value="F:ABC-type transporter activity"/>
    <property type="evidence" value="ECO:0007669"/>
    <property type="project" value="InterPro"/>
</dbReference>
<protein>
    <submittedName>
        <fullName evidence="7">ABC transporter permease</fullName>
    </submittedName>
</protein>
<feature type="transmembrane region" description="Helical" evidence="5">
    <location>
        <begin position="293"/>
        <end position="315"/>
    </location>
</feature>
<feature type="domain" description="ABC-2 type transporter transmembrane" evidence="6">
    <location>
        <begin position="23"/>
        <end position="368"/>
    </location>
</feature>
<sequence length="480" mass="50464">MNAANQGWLVARREMRERARSRGFRISVLLMLLVVVAMVVLPGLLDTAQTTKNVGITGATSQVVEQALSDEGGSGYAALHLRRFDTAAAGEKALRDQDIDVLVVGERRLEWREKADPELQALITGAIQVSTVLERAAAAGMDPNTAAQLLAPVPVESVSIGAVPGRSADDAAAAALMTVALLAAIVIYGNLVLTGVVEEKSSRVVEVLLARVPAKSLLGGKVVGIGLLGFAQLAVTALAALITSMFVDSADLPAVSAGVLAWVLVWFVLGYALYAMIYGALGSLASRTEDAQAVAGPVGYVLVAGYWLSFMALSADPDGMWARLLSVFPATAPLAMPGRIALGATAWWESPIAVVLTLAAIAGLVSFAGRVYQNAVLRTGAVIRLRDAWHKHTEEPQPPLTPPLAPPTQKVTNMLTLQRKSSRWPLVLSTAGVLVAVVILTVTSDVVASLIALLVTFVAVRALVQHQQRGHETPRAPRSG</sequence>
<dbReference type="Proteomes" id="UP000640489">
    <property type="component" value="Unassembled WGS sequence"/>
</dbReference>
<reference evidence="7" key="1">
    <citation type="submission" date="2020-11" db="EMBL/GenBank/DDBJ databases">
        <title>Nocardioides sp. nov., isolated from Soil of Cynanchum wilfordii Hemsley rhizosphere.</title>
        <authorList>
            <person name="Lee J.-S."/>
            <person name="Suh M.K."/>
            <person name="Kim J.-S."/>
        </authorList>
    </citation>
    <scope>NUCLEOTIDE SEQUENCE</scope>
    <source>
        <strain evidence="7">KCTC 19275</strain>
    </source>
</reference>
<keyword evidence="2 5" id="KW-0812">Transmembrane</keyword>
<comment type="caution">
    <text evidence="7">The sequence shown here is derived from an EMBL/GenBank/DDBJ whole genome shotgun (WGS) entry which is preliminary data.</text>
</comment>
<dbReference type="GO" id="GO:0016020">
    <property type="term" value="C:membrane"/>
    <property type="evidence" value="ECO:0007669"/>
    <property type="project" value="UniProtKB-SubCell"/>
</dbReference>
<feature type="transmembrane region" description="Helical" evidence="5">
    <location>
        <begin position="446"/>
        <end position="464"/>
    </location>
</feature>
<accession>A0A930YJ17</accession>
<comment type="subcellular location">
    <subcellularLocation>
        <location evidence="1">Membrane</location>
        <topology evidence="1">Multi-pass membrane protein</topology>
    </subcellularLocation>
</comment>
<feature type="transmembrane region" description="Helical" evidence="5">
    <location>
        <begin position="259"/>
        <end position="281"/>
    </location>
</feature>
<proteinExistence type="predicted"/>
<dbReference type="RefSeq" id="WP_194707769.1">
    <property type="nucleotide sequence ID" value="NZ_JADKPN010000010.1"/>
</dbReference>
<evidence type="ECO:0000259" key="6">
    <source>
        <dbReference type="Pfam" id="PF12698"/>
    </source>
</evidence>
<gene>
    <name evidence="7" type="ORF">ISU07_15715</name>
</gene>
<dbReference type="Pfam" id="PF12698">
    <property type="entry name" value="ABC2_membrane_3"/>
    <property type="match status" value="1"/>
</dbReference>
<name>A0A930YJ17_9ACTN</name>
<feature type="transmembrane region" description="Helical" evidence="5">
    <location>
        <begin position="171"/>
        <end position="197"/>
    </location>
</feature>
<feature type="transmembrane region" description="Helical" evidence="5">
    <location>
        <begin position="352"/>
        <end position="372"/>
    </location>
</feature>
<feature type="transmembrane region" description="Helical" evidence="5">
    <location>
        <begin position="218"/>
        <end position="247"/>
    </location>
</feature>
<keyword evidence="4 5" id="KW-0472">Membrane</keyword>
<dbReference type="EMBL" id="JADKPN010000010">
    <property type="protein sequence ID" value="MBF4764579.1"/>
    <property type="molecule type" value="Genomic_DNA"/>
</dbReference>
<evidence type="ECO:0000313" key="7">
    <source>
        <dbReference type="EMBL" id="MBF4764579.1"/>
    </source>
</evidence>
<evidence type="ECO:0000256" key="3">
    <source>
        <dbReference type="ARBA" id="ARBA00022989"/>
    </source>
</evidence>
<feature type="transmembrane region" description="Helical" evidence="5">
    <location>
        <begin position="424"/>
        <end position="440"/>
    </location>
</feature>
<evidence type="ECO:0000256" key="5">
    <source>
        <dbReference type="SAM" id="Phobius"/>
    </source>
</evidence>
<organism evidence="7 8">
    <name type="scientific">Nocardioides islandensis</name>
    <dbReference type="NCBI Taxonomy" id="433663"/>
    <lineage>
        <taxon>Bacteria</taxon>
        <taxon>Bacillati</taxon>
        <taxon>Actinomycetota</taxon>
        <taxon>Actinomycetes</taxon>
        <taxon>Propionibacteriales</taxon>
        <taxon>Nocardioidaceae</taxon>
        <taxon>Nocardioides</taxon>
    </lineage>
</organism>
<feature type="transmembrane region" description="Helical" evidence="5">
    <location>
        <begin position="23"/>
        <end position="45"/>
    </location>
</feature>
<evidence type="ECO:0000313" key="8">
    <source>
        <dbReference type="Proteomes" id="UP000640489"/>
    </source>
</evidence>
<dbReference type="InterPro" id="IPR013525">
    <property type="entry name" value="ABC2_TM"/>
</dbReference>
<keyword evidence="3 5" id="KW-1133">Transmembrane helix</keyword>
<keyword evidence="8" id="KW-1185">Reference proteome</keyword>
<dbReference type="AlphaFoldDB" id="A0A930YJ17"/>
<evidence type="ECO:0000256" key="2">
    <source>
        <dbReference type="ARBA" id="ARBA00022692"/>
    </source>
</evidence>